<dbReference type="InterPro" id="IPR004343">
    <property type="entry name" value="Plus-3_dom"/>
</dbReference>
<feature type="domain" description="Plus3" evidence="4">
    <location>
        <begin position="944"/>
        <end position="1073"/>
    </location>
</feature>
<evidence type="ECO:0000313" key="5">
    <source>
        <dbReference type="EMBL" id="KAG6766194.1"/>
    </source>
</evidence>
<evidence type="ECO:0000313" key="6">
    <source>
        <dbReference type="Proteomes" id="UP000886885"/>
    </source>
</evidence>
<dbReference type="InterPro" id="IPR001878">
    <property type="entry name" value="Znf_CCHC"/>
</dbReference>
<accession>A0A8X8CTN5</accession>
<organism evidence="5 6">
    <name type="scientific">Populus tomentosa</name>
    <name type="common">Chinese white poplar</name>
    <dbReference type="NCBI Taxonomy" id="118781"/>
    <lineage>
        <taxon>Eukaryota</taxon>
        <taxon>Viridiplantae</taxon>
        <taxon>Streptophyta</taxon>
        <taxon>Embryophyta</taxon>
        <taxon>Tracheophyta</taxon>
        <taxon>Spermatophyta</taxon>
        <taxon>Magnoliopsida</taxon>
        <taxon>eudicotyledons</taxon>
        <taxon>Gunneridae</taxon>
        <taxon>Pentapetalae</taxon>
        <taxon>rosids</taxon>
        <taxon>fabids</taxon>
        <taxon>Malpighiales</taxon>
        <taxon>Salicaceae</taxon>
        <taxon>Saliceae</taxon>
        <taxon>Populus</taxon>
    </lineage>
</organism>
<dbReference type="GO" id="GO:0008270">
    <property type="term" value="F:zinc ion binding"/>
    <property type="evidence" value="ECO:0007669"/>
    <property type="project" value="UniProtKB-KW"/>
</dbReference>
<dbReference type="PROSITE" id="PS51360">
    <property type="entry name" value="PLUS3"/>
    <property type="match status" value="1"/>
</dbReference>
<feature type="compositionally biased region" description="Polar residues" evidence="2">
    <location>
        <begin position="318"/>
        <end position="330"/>
    </location>
</feature>
<protein>
    <recommendedName>
        <fullName evidence="7">Zinc knuckle (CCHC-type) family protein</fullName>
    </recommendedName>
</protein>
<dbReference type="Pfam" id="PF00098">
    <property type="entry name" value="zf-CCHC"/>
    <property type="match status" value="1"/>
</dbReference>
<gene>
    <name evidence="5" type="ORF">POTOM_030263</name>
</gene>
<proteinExistence type="predicted"/>
<keyword evidence="6" id="KW-1185">Reference proteome</keyword>
<feature type="region of interest" description="Disordered" evidence="2">
    <location>
        <begin position="868"/>
        <end position="898"/>
    </location>
</feature>
<comment type="caution">
    <text evidence="5">The sequence shown here is derived from an EMBL/GenBank/DDBJ whole genome shotgun (WGS) entry which is preliminary data.</text>
</comment>
<evidence type="ECO:0008006" key="7">
    <source>
        <dbReference type="Google" id="ProtNLM"/>
    </source>
</evidence>
<feature type="region of interest" description="Disordered" evidence="2">
    <location>
        <begin position="578"/>
        <end position="632"/>
    </location>
</feature>
<dbReference type="PROSITE" id="PS50158">
    <property type="entry name" value="ZF_CCHC"/>
    <property type="match status" value="1"/>
</dbReference>
<feature type="region of interest" description="Disordered" evidence="2">
    <location>
        <begin position="646"/>
        <end position="688"/>
    </location>
</feature>
<keyword evidence="1" id="KW-0863">Zinc-finger</keyword>
<dbReference type="OrthoDB" id="166375at2759"/>
<evidence type="ECO:0000256" key="1">
    <source>
        <dbReference type="PROSITE-ProRule" id="PRU00047"/>
    </source>
</evidence>
<dbReference type="Pfam" id="PF03126">
    <property type="entry name" value="Plus-3"/>
    <property type="match status" value="1"/>
</dbReference>
<feature type="compositionally biased region" description="Basic and acidic residues" evidence="2">
    <location>
        <begin position="587"/>
        <end position="603"/>
    </location>
</feature>
<dbReference type="SMART" id="SM00719">
    <property type="entry name" value="Plus3"/>
    <property type="match status" value="1"/>
</dbReference>
<sequence>MDTNDKNIEPVIDLGFSLGYSNQCTQRRLKNDSGAGANAASSVDMTFVATNALSELVWSPKKGLSLKCADGTFSDKKPSLLWGAGQSDMVSGSNADKAIGKKNFMALEESDVSEVAGRDNPTKFITSDTGPFPLLSESRHKVKIATDDHEEEMKTTVGLPFLQKMEDARNNKAEDIDDPINLQVDEISRTWETKFPSLSDETKLDVAQNGPTSKEPTVRIGGVGDASHTLQTEIVAASQVCSVEECESYDTNMQKAPSVGREHFESPSCMEKERENNMETGPCICPLEKLESTAENDFKTPRSENVCDVATEIVGSQTANEVRSSSQQDDQILPKDNDCAIKQSPTHSRTRRYQMKGKAKALSDGNLNERMLDMDDDSHESVESCNSVGLFSTGKRQRNFDPHSYVGSKSIKTNIQESPVSSSFAKHDSSFMNWISNMMNGFLKSNEDEAPSLALTLANHKHGHEDRDKNLISCNRNQDQGSKTMGFHSLFQSLYCPKTKAQETVALNANTQTEGSKEHGLDNKICDSNGTPIACRMVTDNVYKRFLQPNEKLNESTSGNGAAPPALTKLLSTNIASGQEISGSNSAEKKNSCNMATDKEKDGTSSNSSPGKRKRNDDEQPSEGKATNTSGYKSDRLTSLWITRLSPKTSGPLSNRDLSHSRTGGALDGFTDFTRPKAQRQNHPSSYQDKKIVGAREEEHFTEDPVCMQNCANSTEVSFSINKVNGHHDEKSMCKMNSTLPFSRFRNSEAMASVFARRLDALKHIMPSYGTDDSSHGNLTCFFCGIKGHHVRDCPEIIDSELADILRNANSFNGAKEFPCVCIRCFQSNHWAVACPSASSRTRHQAEYGASPVHESSPCKILLNPRNEDHAKRSDGKDSQLQAADAPTVRNGKLHEASASGKMNMNMKLFERDTASSSGEKKLKENQVMPLSNFINSQISDVPKGIFDAVKRLRLSRTIILKWMNSHTPPSHLDGFFLRLRLGKWEQGLGGTGYYVACITGVQSQSSKQKFKNSIAVIVGGVKCLVKSQYISNHDFTEGELMAWWCATLKDGGKTPSEEDLRLKVEEMKIFSSVARKHDTIVQFQVRLAWRNGLGEKAYLDI</sequence>
<dbReference type="Proteomes" id="UP000886885">
    <property type="component" value="Chromosome 8A"/>
</dbReference>
<keyword evidence="1" id="KW-0479">Metal-binding</keyword>
<feature type="region of interest" description="Disordered" evidence="2">
    <location>
        <begin position="318"/>
        <end position="362"/>
    </location>
</feature>
<dbReference type="EMBL" id="JAAWWB010000015">
    <property type="protein sequence ID" value="KAG6766194.1"/>
    <property type="molecule type" value="Genomic_DNA"/>
</dbReference>
<feature type="compositionally biased region" description="Basic and acidic residues" evidence="2">
    <location>
        <begin position="868"/>
        <end position="878"/>
    </location>
</feature>
<evidence type="ECO:0000256" key="2">
    <source>
        <dbReference type="SAM" id="MobiDB-lite"/>
    </source>
</evidence>
<dbReference type="GO" id="GO:0003677">
    <property type="term" value="F:DNA binding"/>
    <property type="evidence" value="ECO:0007669"/>
    <property type="project" value="InterPro"/>
</dbReference>
<reference evidence="5" key="1">
    <citation type="journal article" date="2020" name="bioRxiv">
        <title>Hybrid origin of Populus tomentosa Carr. identified through genome sequencing and phylogenomic analysis.</title>
        <authorList>
            <person name="An X."/>
            <person name="Gao K."/>
            <person name="Chen Z."/>
            <person name="Li J."/>
            <person name="Yang X."/>
            <person name="Yang X."/>
            <person name="Zhou J."/>
            <person name="Guo T."/>
            <person name="Zhao T."/>
            <person name="Huang S."/>
            <person name="Miao D."/>
            <person name="Khan W.U."/>
            <person name="Rao P."/>
            <person name="Ye M."/>
            <person name="Lei B."/>
            <person name="Liao W."/>
            <person name="Wang J."/>
            <person name="Ji L."/>
            <person name="Li Y."/>
            <person name="Guo B."/>
            <person name="Mustafa N.S."/>
            <person name="Li S."/>
            <person name="Yun Q."/>
            <person name="Keller S.R."/>
            <person name="Mao J."/>
            <person name="Zhang R."/>
            <person name="Strauss S.H."/>
        </authorList>
    </citation>
    <scope>NUCLEOTIDE SEQUENCE</scope>
    <source>
        <strain evidence="5">GM15</strain>
        <tissue evidence="5">Leaf</tissue>
    </source>
</reference>
<dbReference type="PANTHER" id="PTHR38940">
    <property type="entry name" value="PLUS3 DOMAIN-CONTAINING PROTEIN"/>
    <property type="match status" value="1"/>
</dbReference>
<name>A0A8X8CTN5_POPTO</name>
<keyword evidence="1" id="KW-0862">Zinc</keyword>
<feature type="domain" description="CCHC-type" evidence="3">
    <location>
        <begin position="781"/>
        <end position="796"/>
    </location>
</feature>
<dbReference type="PANTHER" id="PTHR38940:SF4">
    <property type="entry name" value="OS01G0775100 PROTEIN"/>
    <property type="match status" value="1"/>
</dbReference>
<evidence type="ECO:0000259" key="4">
    <source>
        <dbReference type="PROSITE" id="PS51360"/>
    </source>
</evidence>
<dbReference type="SMART" id="SM00343">
    <property type="entry name" value="ZnF_C2HC"/>
    <property type="match status" value="2"/>
</dbReference>
<feature type="region of interest" description="Disordered" evidence="2">
    <location>
        <begin position="112"/>
        <end position="131"/>
    </location>
</feature>
<evidence type="ECO:0000259" key="3">
    <source>
        <dbReference type="PROSITE" id="PS50158"/>
    </source>
</evidence>
<dbReference type="AlphaFoldDB" id="A0A8X8CTN5"/>
<feature type="compositionally biased region" description="Basic residues" evidence="2">
    <location>
        <begin position="348"/>
        <end position="359"/>
    </location>
</feature>